<organism evidence="2 3">
    <name type="scientific">Fragilariopsis cylindrus CCMP1102</name>
    <dbReference type="NCBI Taxonomy" id="635003"/>
    <lineage>
        <taxon>Eukaryota</taxon>
        <taxon>Sar</taxon>
        <taxon>Stramenopiles</taxon>
        <taxon>Ochrophyta</taxon>
        <taxon>Bacillariophyta</taxon>
        <taxon>Bacillariophyceae</taxon>
        <taxon>Bacillariophycidae</taxon>
        <taxon>Bacillariales</taxon>
        <taxon>Bacillariaceae</taxon>
        <taxon>Fragilariopsis</taxon>
    </lineage>
</organism>
<evidence type="ECO:0000313" key="2">
    <source>
        <dbReference type="EMBL" id="OEU13957.1"/>
    </source>
</evidence>
<dbReference type="OrthoDB" id="201470at2759"/>
<evidence type="ECO:0000313" key="3">
    <source>
        <dbReference type="Proteomes" id="UP000095751"/>
    </source>
</evidence>
<evidence type="ECO:0000256" key="1">
    <source>
        <dbReference type="SAM" id="MobiDB-lite"/>
    </source>
</evidence>
<proteinExistence type="predicted"/>
<reference evidence="2 3" key="1">
    <citation type="submission" date="2016-09" db="EMBL/GenBank/DDBJ databases">
        <title>Extensive genetic diversity and differential bi-allelic expression allows diatom success in the polar Southern Ocean.</title>
        <authorList>
            <consortium name="DOE Joint Genome Institute"/>
            <person name="Mock T."/>
            <person name="Otillar R.P."/>
            <person name="Strauss J."/>
            <person name="Dupont C."/>
            <person name="Frickenhaus S."/>
            <person name="Maumus F."/>
            <person name="Mcmullan M."/>
            <person name="Sanges R."/>
            <person name="Schmutz J."/>
            <person name="Toseland A."/>
            <person name="Valas R."/>
            <person name="Veluchamy A."/>
            <person name="Ward B.J."/>
            <person name="Allen A."/>
            <person name="Barry K."/>
            <person name="Falciatore A."/>
            <person name="Ferrante M."/>
            <person name="Fortunato A.E."/>
            <person name="Gloeckner G."/>
            <person name="Gruber A."/>
            <person name="Hipkin R."/>
            <person name="Janech M."/>
            <person name="Kroth P."/>
            <person name="Leese F."/>
            <person name="Lindquist E."/>
            <person name="Lyon B.R."/>
            <person name="Martin J."/>
            <person name="Mayer C."/>
            <person name="Parker M."/>
            <person name="Quesneville H."/>
            <person name="Raymond J."/>
            <person name="Uhlig C."/>
            <person name="Valentin K.U."/>
            <person name="Worden A.Z."/>
            <person name="Armbrust E.V."/>
            <person name="Bowler C."/>
            <person name="Green B."/>
            <person name="Moulton V."/>
            <person name="Van Oosterhout C."/>
            <person name="Grigoriev I."/>
        </authorList>
    </citation>
    <scope>NUCLEOTIDE SEQUENCE [LARGE SCALE GENOMIC DNA]</scope>
    <source>
        <strain evidence="2 3">CCMP1102</strain>
    </source>
</reference>
<keyword evidence="3" id="KW-1185">Reference proteome</keyword>
<name>A0A1E7F727_9STRA</name>
<feature type="region of interest" description="Disordered" evidence="1">
    <location>
        <begin position="391"/>
        <end position="416"/>
    </location>
</feature>
<dbReference type="Proteomes" id="UP000095751">
    <property type="component" value="Unassembled WGS sequence"/>
</dbReference>
<gene>
    <name evidence="2" type="ORF">FRACYDRAFT_269973</name>
</gene>
<dbReference type="KEGG" id="fcy:FRACYDRAFT_269973"/>
<dbReference type="EMBL" id="KV784361">
    <property type="protein sequence ID" value="OEU13957.1"/>
    <property type="molecule type" value="Genomic_DNA"/>
</dbReference>
<sequence length="416" mass="47381">MEMTISKSVSSLEEQLVQNVLGTPVLSHILQNILTDKFKRSPDKVVSDFSSGGLTDDVLTETLCQIVQQKFEQRMPTRDIFDQLILLLSGEQQSLMEISYTKQQQKQKQRQQNKNQDSDAMGIFNVKHQLSLSFITSDYFRDTHASQKDKTKFILTQPISVPILTIAYTVGTRQGTINVYPTVQFLYSHHIQQDYITEEVKIEAKGFKESNAKECFKKFLARAEETYNNCNSDDSGKNQVASGSYEKCDLNVKTNFVGQSPQYTIAALREGVYVIGMKDQFNIHDLDLSVMKKRVQYIMDDMGFVLFDNTGSRNVDTFGPYFIEQYIIMDVLSKQEVAQNVLDYYSENKETIQRGLDSYTEKQGKGFVCWRFLINETAKAMAKELDMNISDDEITNGSSGSKRRRSDSSDVDAASL</sequence>
<dbReference type="InParanoid" id="A0A1E7F727"/>
<protein>
    <submittedName>
        <fullName evidence="2">Uncharacterized protein</fullName>
    </submittedName>
</protein>
<accession>A0A1E7F727</accession>
<dbReference type="AlphaFoldDB" id="A0A1E7F727"/>